<name>A0AAW4MFF7_PHOVU</name>
<reference evidence="7" key="1">
    <citation type="submission" date="2021-06" db="EMBL/GenBank/DDBJ databases">
        <title>Collection of gut derived symbiotic bacterial strains cultured from healthy donors.</title>
        <authorList>
            <person name="Lin H."/>
            <person name="Littmann E."/>
            <person name="Pamer E.G."/>
        </authorList>
    </citation>
    <scope>NUCLEOTIDE SEQUENCE</scope>
    <source>
        <strain evidence="7">MSK.6.33</strain>
    </source>
</reference>
<dbReference type="EC" id="2.1.1.72" evidence="1"/>
<evidence type="ECO:0000256" key="5">
    <source>
        <dbReference type="ARBA" id="ARBA00047942"/>
    </source>
</evidence>
<keyword evidence="4" id="KW-0949">S-adenosyl-L-methionine</keyword>
<keyword evidence="2 7" id="KW-0489">Methyltransferase</keyword>
<dbReference type="Proteomes" id="UP000736888">
    <property type="component" value="Unassembled WGS sequence"/>
</dbReference>
<organism evidence="7 8">
    <name type="scientific">Phocaeicola vulgatus</name>
    <name type="common">Bacteroides vulgatus</name>
    <dbReference type="NCBI Taxonomy" id="821"/>
    <lineage>
        <taxon>Bacteria</taxon>
        <taxon>Pseudomonadati</taxon>
        <taxon>Bacteroidota</taxon>
        <taxon>Bacteroidia</taxon>
        <taxon>Bacteroidales</taxon>
        <taxon>Bacteroidaceae</taxon>
        <taxon>Phocaeicola</taxon>
    </lineage>
</organism>
<comment type="catalytic activity">
    <reaction evidence="5">
        <text>a 2'-deoxyadenosine in DNA + S-adenosyl-L-methionine = an N(6)-methyl-2'-deoxyadenosine in DNA + S-adenosyl-L-homocysteine + H(+)</text>
        <dbReference type="Rhea" id="RHEA:15197"/>
        <dbReference type="Rhea" id="RHEA-COMP:12418"/>
        <dbReference type="Rhea" id="RHEA-COMP:12419"/>
        <dbReference type="ChEBI" id="CHEBI:15378"/>
        <dbReference type="ChEBI" id="CHEBI:57856"/>
        <dbReference type="ChEBI" id="CHEBI:59789"/>
        <dbReference type="ChEBI" id="CHEBI:90615"/>
        <dbReference type="ChEBI" id="CHEBI:90616"/>
        <dbReference type="EC" id="2.1.1.72"/>
    </reaction>
</comment>
<dbReference type="PROSITE" id="PS00092">
    <property type="entry name" value="N6_MTASE"/>
    <property type="match status" value="1"/>
</dbReference>
<dbReference type="GO" id="GO:0009007">
    <property type="term" value="F:site-specific DNA-methyltransferase (adenine-specific) activity"/>
    <property type="evidence" value="ECO:0007669"/>
    <property type="project" value="UniProtKB-EC"/>
</dbReference>
<dbReference type="GO" id="GO:0032259">
    <property type="term" value="P:methylation"/>
    <property type="evidence" value="ECO:0007669"/>
    <property type="project" value="UniProtKB-KW"/>
</dbReference>
<dbReference type="GO" id="GO:0003676">
    <property type="term" value="F:nucleic acid binding"/>
    <property type="evidence" value="ECO:0007669"/>
    <property type="project" value="InterPro"/>
</dbReference>
<dbReference type="PANTHER" id="PTHR33841">
    <property type="entry name" value="DNA METHYLTRANSFERASE YEEA-RELATED"/>
    <property type="match status" value="1"/>
</dbReference>
<protein>
    <recommendedName>
        <fullName evidence="1">site-specific DNA-methyltransferase (adenine-specific)</fullName>
        <ecNumber evidence="1">2.1.1.72</ecNumber>
    </recommendedName>
</protein>
<dbReference type="AlphaFoldDB" id="A0AAW4MFF7"/>
<sequence length="1001" mass="114895">MARIEDFRAFVASYQEACKRGELEMASEETTRTWINQMLAVFGWDVRNTNHVLQEVPLEITERAALNEIGSTNTRPDYTLMNGRVRLFFLDAKKRTVNIKDDNSVAFQIRSYGWSIGASYSVVTNMDELAIYDCTAMPRHTDNADFARVVYMKTENYMDNFDRLNSFLGREETISNSHRVRFVGKDSIDKNFSKALSSVRLNLAQAIINGNHYKISIADINLWTQIILNRILFIRVCEARGLERDGLLKDFAATDFWTEFKRSSYIDFYEHYDGPMFARIRHIQDLIIDNAVFDDLLSYLYYPSPYCFDVIPLKSISDIYDLFLGYHLEYDDSGILENVLKSEFRKSNGAVTTPEHIVHNTIDSTVPSEYLQSLTNQQILDLKFLDPACGSGVFLVSIYDHLATQIESNIEERKDVLPHRYLYEKDGKKYLNLEGRKLIVNQCLHGVDINQECVEVAKLSLSLKIIDGFEPIDFNNAGLYGSQILHGVGVNIKCGNSLVEPDILERFSCISENLEELAATNVFDYKTAFYDIFSRGGFDYVIGNPPYVEVKNYNVALPCMSAYIKQRYGSSRNGKIDLAIPFIERGIELLNEHGSLGYIVQKRFFKTEYGKGIRKLLSERRLLRTVYDYVETDLFEDRITYVAIIVCDKSATNENTIKYTNSTNDECLEIAKETITETPWSFENHQTTALRVRLANELGTLGSVCKIKVGVQVLWDDAFHIVVDHTDEDYIYGSTALCENLQVEREACRVLLCNEHFVPLSVRGDTTYILFPYDVVDGNVLPILFSDYESRYPLAARYLRGNRTVIEENVQTVPDRFPTLERDENWHLFTRANNHNAVYKKLCIPMTTQNPQAAVVMQEDAYCDNANMFFVQIPEVTDDKLYAMAAIINSTPFAYFAKSIANPQQGGFYKFNKQFLDPVPFPRMEFTAFSEQMQQLAGVARHIEETNTAITTSISSASRLYPLLNNLWSEVDRLCCELYGLSDSEKEIIMLNPRTDHYYYE</sequence>
<comment type="caution">
    <text evidence="7">The sequence shown here is derived from an EMBL/GenBank/DDBJ whole genome shotgun (WGS) entry which is preliminary data.</text>
</comment>
<evidence type="ECO:0000256" key="1">
    <source>
        <dbReference type="ARBA" id="ARBA00011900"/>
    </source>
</evidence>
<evidence type="ECO:0000256" key="3">
    <source>
        <dbReference type="ARBA" id="ARBA00022679"/>
    </source>
</evidence>
<evidence type="ECO:0000313" key="7">
    <source>
        <dbReference type="EMBL" id="MBU9140524.1"/>
    </source>
</evidence>
<proteinExistence type="predicted"/>
<feature type="domain" description="Type II methyltransferase M.TaqI-like" evidence="6">
    <location>
        <begin position="442"/>
        <end position="635"/>
    </location>
</feature>
<keyword evidence="3" id="KW-0808">Transferase</keyword>
<gene>
    <name evidence="7" type="ORF">KTG10_17615</name>
</gene>
<dbReference type="InterPro" id="IPR050953">
    <property type="entry name" value="N4_N6_ade-DNA_methylase"/>
</dbReference>
<evidence type="ECO:0000256" key="4">
    <source>
        <dbReference type="ARBA" id="ARBA00022691"/>
    </source>
</evidence>
<dbReference type="PANTHER" id="PTHR33841:SF1">
    <property type="entry name" value="DNA METHYLTRANSFERASE A"/>
    <property type="match status" value="1"/>
</dbReference>
<evidence type="ECO:0000256" key="2">
    <source>
        <dbReference type="ARBA" id="ARBA00022603"/>
    </source>
</evidence>
<dbReference type="EMBL" id="JAHPYS010000046">
    <property type="protein sequence ID" value="MBU9140524.1"/>
    <property type="molecule type" value="Genomic_DNA"/>
</dbReference>
<dbReference type="RefSeq" id="WP_216952531.1">
    <property type="nucleotide sequence ID" value="NZ_JAHPYS010000046.1"/>
</dbReference>
<evidence type="ECO:0000259" key="6">
    <source>
        <dbReference type="Pfam" id="PF07669"/>
    </source>
</evidence>
<dbReference type="InterPro" id="IPR002052">
    <property type="entry name" value="DNA_methylase_N6_adenine_CS"/>
</dbReference>
<accession>A0AAW4MFF7</accession>
<dbReference type="InterPro" id="IPR011639">
    <property type="entry name" value="MethylTrfase_TaqI-like_dom"/>
</dbReference>
<dbReference type="GO" id="GO:0006304">
    <property type="term" value="P:DNA modification"/>
    <property type="evidence" value="ECO:0007669"/>
    <property type="project" value="InterPro"/>
</dbReference>
<evidence type="ECO:0000313" key="8">
    <source>
        <dbReference type="Proteomes" id="UP000736888"/>
    </source>
</evidence>
<dbReference type="Pfam" id="PF07669">
    <property type="entry name" value="Eco57I"/>
    <property type="match status" value="1"/>
</dbReference>